<dbReference type="InterPro" id="IPR032687">
    <property type="entry name" value="AraC-type_N"/>
</dbReference>
<dbReference type="PANTHER" id="PTHR47894">
    <property type="entry name" value="HTH-TYPE TRANSCRIPTIONAL REGULATOR GADX"/>
    <property type="match status" value="1"/>
</dbReference>
<evidence type="ECO:0000256" key="1">
    <source>
        <dbReference type="ARBA" id="ARBA00023015"/>
    </source>
</evidence>
<keyword evidence="6" id="KW-1185">Reference proteome</keyword>
<dbReference type="InterPro" id="IPR018060">
    <property type="entry name" value="HTH_AraC"/>
</dbReference>
<feature type="domain" description="HTH araC/xylS-type" evidence="4">
    <location>
        <begin position="241"/>
        <end position="338"/>
    </location>
</feature>
<dbReference type="GO" id="GO:0000976">
    <property type="term" value="F:transcription cis-regulatory region binding"/>
    <property type="evidence" value="ECO:0007669"/>
    <property type="project" value="TreeGrafter"/>
</dbReference>
<evidence type="ECO:0000313" key="5">
    <source>
        <dbReference type="EMBL" id="SDU34628.1"/>
    </source>
</evidence>
<name>A0A1H2HSU8_9GAMM</name>
<sequence length="341" mass="39033">MEFGLECSSPFVPAHYQPACLLDLAVNRGVDSHRLLRGTGLFHDDILQGNRAISPAEFFQLIANLRQTLGTDDSSFLLGQHWLPGHFGPASHAIRHADNLHIALQRLEALSCVLSPLQKPRLRVDEHYAYVYWLDSYGSGGQRVFLLEALSAALTSMCRWLSGQRLPWQYQFRHAQPRYIEQYWVHLGEDVRFGCPLDQMRIPREYLSQPWSSASVTAGQVAEREAHAWLQQLPASAGFLDQLYDYLQENLRQPLGLERVAEVFQVSPATFKRKLHKHATGFQEQLDQARTSVAVYLYLSQGYSNDEVANYLHFNDSANFRRAFKRWTGMLPSELKTFLLL</sequence>
<evidence type="ECO:0000256" key="2">
    <source>
        <dbReference type="ARBA" id="ARBA00023125"/>
    </source>
</evidence>
<accession>A0A1H2HSU8</accession>
<gene>
    <name evidence="5" type="ORF">SAMN05216210_3264</name>
</gene>
<dbReference type="SMART" id="SM00342">
    <property type="entry name" value="HTH_ARAC"/>
    <property type="match status" value="1"/>
</dbReference>
<dbReference type="EMBL" id="LT629787">
    <property type="protein sequence ID" value="SDU34628.1"/>
    <property type="molecule type" value="Genomic_DNA"/>
</dbReference>
<dbReference type="GO" id="GO:0003700">
    <property type="term" value="F:DNA-binding transcription factor activity"/>
    <property type="evidence" value="ECO:0007669"/>
    <property type="project" value="InterPro"/>
</dbReference>
<protein>
    <submittedName>
        <fullName evidence="5">Transcriptional regulator, AraC family</fullName>
    </submittedName>
</protein>
<dbReference type="OrthoDB" id="5582699at2"/>
<evidence type="ECO:0000256" key="3">
    <source>
        <dbReference type="ARBA" id="ARBA00023163"/>
    </source>
</evidence>
<keyword evidence="1" id="KW-0805">Transcription regulation</keyword>
<dbReference type="PROSITE" id="PS01124">
    <property type="entry name" value="HTH_ARAC_FAMILY_2"/>
    <property type="match status" value="1"/>
</dbReference>
<organism evidence="5 6">
    <name type="scientific">Halopseudomonas salegens</name>
    <dbReference type="NCBI Taxonomy" id="1434072"/>
    <lineage>
        <taxon>Bacteria</taxon>
        <taxon>Pseudomonadati</taxon>
        <taxon>Pseudomonadota</taxon>
        <taxon>Gammaproteobacteria</taxon>
        <taxon>Pseudomonadales</taxon>
        <taxon>Pseudomonadaceae</taxon>
        <taxon>Halopseudomonas</taxon>
    </lineage>
</organism>
<dbReference type="Proteomes" id="UP000243924">
    <property type="component" value="Chromosome I"/>
</dbReference>
<reference evidence="6" key="1">
    <citation type="submission" date="2016-10" db="EMBL/GenBank/DDBJ databases">
        <authorList>
            <person name="Varghese N."/>
            <person name="Submissions S."/>
        </authorList>
    </citation>
    <scope>NUCLEOTIDE SEQUENCE [LARGE SCALE GENOMIC DNA]</scope>
    <source>
        <strain evidence="6">CECT 8338</strain>
    </source>
</reference>
<proteinExistence type="predicted"/>
<keyword evidence="2" id="KW-0238">DNA-binding</keyword>
<evidence type="ECO:0000313" key="6">
    <source>
        <dbReference type="Proteomes" id="UP000243924"/>
    </source>
</evidence>
<dbReference type="Pfam" id="PF12625">
    <property type="entry name" value="Arabinose_bd"/>
    <property type="match status" value="1"/>
</dbReference>
<dbReference type="Gene3D" id="1.10.10.60">
    <property type="entry name" value="Homeodomain-like"/>
    <property type="match status" value="1"/>
</dbReference>
<dbReference type="AlphaFoldDB" id="A0A1H2HSU8"/>
<dbReference type="InterPro" id="IPR009057">
    <property type="entry name" value="Homeodomain-like_sf"/>
</dbReference>
<dbReference type="Pfam" id="PF12833">
    <property type="entry name" value="HTH_18"/>
    <property type="match status" value="1"/>
</dbReference>
<dbReference type="STRING" id="1434072.SAMN05216210_3264"/>
<dbReference type="SUPFAM" id="SSF46689">
    <property type="entry name" value="Homeodomain-like"/>
    <property type="match status" value="1"/>
</dbReference>
<keyword evidence="3" id="KW-0804">Transcription</keyword>
<dbReference type="PANTHER" id="PTHR47894:SF1">
    <property type="entry name" value="HTH-TYPE TRANSCRIPTIONAL REGULATOR VQSM"/>
    <property type="match status" value="1"/>
</dbReference>
<evidence type="ECO:0000259" key="4">
    <source>
        <dbReference type="PROSITE" id="PS01124"/>
    </source>
</evidence>
<dbReference type="GO" id="GO:0005829">
    <property type="term" value="C:cytosol"/>
    <property type="evidence" value="ECO:0007669"/>
    <property type="project" value="TreeGrafter"/>
</dbReference>